<gene>
    <name evidence="3" type="ORF">SNE40_012698</name>
</gene>
<organism evidence="3 4">
    <name type="scientific">Patella caerulea</name>
    <name type="common">Rayed Mediterranean limpet</name>
    <dbReference type="NCBI Taxonomy" id="87958"/>
    <lineage>
        <taxon>Eukaryota</taxon>
        <taxon>Metazoa</taxon>
        <taxon>Spiralia</taxon>
        <taxon>Lophotrochozoa</taxon>
        <taxon>Mollusca</taxon>
        <taxon>Gastropoda</taxon>
        <taxon>Patellogastropoda</taxon>
        <taxon>Patelloidea</taxon>
        <taxon>Patellidae</taxon>
        <taxon>Patella</taxon>
    </lineage>
</organism>
<keyword evidence="4" id="KW-1185">Reference proteome</keyword>
<feature type="region of interest" description="Disordered" evidence="2">
    <location>
        <begin position="1"/>
        <end position="21"/>
    </location>
</feature>
<protein>
    <submittedName>
        <fullName evidence="3">Uncharacterized protein</fullName>
    </submittedName>
</protein>
<proteinExistence type="predicted"/>
<feature type="region of interest" description="Disordered" evidence="2">
    <location>
        <begin position="101"/>
        <end position="152"/>
    </location>
</feature>
<dbReference type="AlphaFoldDB" id="A0AAN8PNP9"/>
<evidence type="ECO:0000313" key="4">
    <source>
        <dbReference type="Proteomes" id="UP001347796"/>
    </source>
</evidence>
<evidence type="ECO:0000313" key="3">
    <source>
        <dbReference type="EMBL" id="KAK6180567.1"/>
    </source>
</evidence>
<evidence type="ECO:0000256" key="2">
    <source>
        <dbReference type="SAM" id="MobiDB-lite"/>
    </source>
</evidence>
<name>A0AAN8PNP9_PATCE</name>
<dbReference type="EMBL" id="JAZGQO010000008">
    <property type="protein sequence ID" value="KAK6180567.1"/>
    <property type="molecule type" value="Genomic_DNA"/>
</dbReference>
<evidence type="ECO:0000256" key="1">
    <source>
        <dbReference type="SAM" id="Coils"/>
    </source>
</evidence>
<comment type="caution">
    <text evidence="3">The sequence shown here is derived from an EMBL/GenBank/DDBJ whole genome shotgun (WGS) entry which is preliminary data.</text>
</comment>
<sequence>MASLSSNAEESGPPQKMSSDVQTRLMDAERFFRRACEQIVQLNRRLDEMAKRYDKASRENHRSFRYSLRLRMAVTEGVRNMYYEYAANKADEITNLRCQALHDSEMGSSEEDNSDFDPMDDDEYEATDEMEGEAEPSSRDEPLNCPLDQNGE</sequence>
<reference evidence="3 4" key="1">
    <citation type="submission" date="2024-01" db="EMBL/GenBank/DDBJ databases">
        <title>The genome of the rayed Mediterranean limpet Patella caerulea (Linnaeus, 1758).</title>
        <authorList>
            <person name="Anh-Thu Weber A."/>
            <person name="Halstead-Nussloch G."/>
        </authorList>
    </citation>
    <scope>NUCLEOTIDE SEQUENCE [LARGE SCALE GENOMIC DNA]</scope>
    <source>
        <strain evidence="3">AATW-2023a</strain>
        <tissue evidence="3">Whole specimen</tissue>
    </source>
</reference>
<accession>A0AAN8PNP9</accession>
<dbReference type="Proteomes" id="UP001347796">
    <property type="component" value="Unassembled WGS sequence"/>
</dbReference>
<keyword evidence="1" id="KW-0175">Coiled coil</keyword>
<feature type="coiled-coil region" evidence="1">
    <location>
        <begin position="32"/>
        <end position="59"/>
    </location>
</feature>
<feature type="compositionally biased region" description="Acidic residues" evidence="2">
    <location>
        <begin position="108"/>
        <end position="134"/>
    </location>
</feature>